<proteinExistence type="predicted"/>
<name>A0A1W1VDH4_9DEIO</name>
<keyword evidence="2" id="KW-1185">Reference proteome</keyword>
<sequence>MAEGRAESFAGGVCGLGSCTTTLGLEELRGLWPRHQARLHGQDFGVVRGYILGGVALWETQHGGPFR</sequence>
<dbReference type="PROSITE" id="PS51257">
    <property type="entry name" value="PROKAR_LIPOPROTEIN"/>
    <property type="match status" value="1"/>
</dbReference>
<dbReference type="OrthoDB" id="69012at2"/>
<evidence type="ECO:0000313" key="1">
    <source>
        <dbReference type="EMBL" id="SMB91250.1"/>
    </source>
</evidence>
<evidence type="ECO:0000313" key="2">
    <source>
        <dbReference type="Proteomes" id="UP000192582"/>
    </source>
</evidence>
<dbReference type="AlphaFoldDB" id="A0A1W1VDH4"/>
<organism evidence="1 2">
    <name type="scientific">Deinococcus hopiensis KR-140</name>
    <dbReference type="NCBI Taxonomy" id="695939"/>
    <lineage>
        <taxon>Bacteria</taxon>
        <taxon>Thermotogati</taxon>
        <taxon>Deinococcota</taxon>
        <taxon>Deinococci</taxon>
        <taxon>Deinococcales</taxon>
        <taxon>Deinococcaceae</taxon>
        <taxon>Deinococcus</taxon>
    </lineage>
</organism>
<dbReference type="Proteomes" id="UP000192582">
    <property type="component" value="Unassembled WGS sequence"/>
</dbReference>
<gene>
    <name evidence="1" type="ORF">SAMN00790413_01062</name>
</gene>
<dbReference type="RefSeq" id="WP_084048613.1">
    <property type="nucleotide sequence ID" value="NZ_FWWU01000009.1"/>
</dbReference>
<accession>A0A1W1VDH4</accession>
<reference evidence="1 2" key="1">
    <citation type="submission" date="2017-04" db="EMBL/GenBank/DDBJ databases">
        <authorList>
            <person name="Afonso C.L."/>
            <person name="Miller P.J."/>
            <person name="Scott M.A."/>
            <person name="Spackman E."/>
            <person name="Goraichik I."/>
            <person name="Dimitrov K.M."/>
            <person name="Suarez D.L."/>
            <person name="Swayne D.E."/>
        </authorList>
    </citation>
    <scope>NUCLEOTIDE SEQUENCE [LARGE SCALE GENOMIC DNA]</scope>
    <source>
        <strain evidence="1 2">KR-140</strain>
    </source>
</reference>
<dbReference type="EMBL" id="FWWU01000009">
    <property type="protein sequence ID" value="SMB91250.1"/>
    <property type="molecule type" value="Genomic_DNA"/>
</dbReference>
<protein>
    <submittedName>
        <fullName evidence="1">Uncharacterized protein</fullName>
    </submittedName>
</protein>